<dbReference type="InterPro" id="IPR017941">
    <property type="entry name" value="Rieske_2Fe-2S"/>
</dbReference>
<organism evidence="6">
    <name type="scientific">marine metagenome</name>
    <dbReference type="NCBI Taxonomy" id="408172"/>
    <lineage>
        <taxon>unclassified sequences</taxon>
        <taxon>metagenomes</taxon>
        <taxon>ecological metagenomes</taxon>
    </lineage>
</organism>
<name>A0A381Q551_9ZZZZ</name>
<keyword evidence="1" id="KW-0001">2Fe-2S</keyword>
<protein>
    <recommendedName>
        <fullName evidence="5">Rieske domain-containing protein</fullName>
    </recommendedName>
</protein>
<feature type="domain" description="Rieske" evidence="5">
    <location>
        <begin position="48"/>
        <end position="139"/>
    </location>
</feature>
<dbReference type="InterPro" id="IPR036922">
    <property type="entry name" value="Rieske_2Fe-2S_sf"/>
</dbReference>
<keyword evidence="2" id="KW-0479">Metal-binding</keyword>
<evidence type="ECO:0000256" key="2">
    <source>
        <dbReference type="ARBA" id="ARBA00022723"/>
    </source>
</evidence>
<dbReference type="GO" id="GO:0051537">
    <property type="term" value="F:2 iron, 2 sulfur cluster binding"/>
    <property type="evidence" value="ECO:0007669"/>
    <property type="project" value="UniProtKB-KW"/>
</dbReference>
<dbReference type="Gene3D" id="2.102.10.10">
    <property type="entry name" value="Rieske [2Fe-2S] iron-sulphur domain"/>
    <property type="match status" value="1"/>
</dbReference>
<keyword evidence="4" id="KW-0411">Iron-sulfur</keyword>
<evidence type="ECO:0000256" key="4">
    <source>
        <dbReference type="ARBA" id="ARBA00023014"/>
    </source>
</evidence>
<proteinExistence type="predicted"/>
<dbReference type="EMBL" id="UINC01001180">
    <property type="protein sequence ID" value="SUZ73449.1"/>
    <property type="molecule type" value="Genomic_DNA"/>
</dbReference>
<evidence type="ECO:0000256" key="1">
    <source>
        <dbReference type="ARBA" id="ARBA00022714"/>
    </source>
</evidence>
<dbReference type="SUPFAM" id="SSF50022">
    <property type="entry name" value="ISP domain"/>
    <property type="match status" value="1"/>
</dbReference>
<reference evidence="6" key="1">
    <citation type="submission" date="2018-05" db="EMBL/GenBank/DDBJ databases">
        <authorList>
            <person name="Lanie J.A."/>
            <person name="Ng W.-L."/>
            <person name="Kazmierczak K.M."/>
            <person name="Andrzejewski T.M."/>
            <person name="Davidsen T.M."/>
            <person name="Wayne K.J."/>
            <person name="Tettelin H."/>
            <person name="Glass J.I."/>
            <person name="Rusch D."/>
            <person name="Podicherti R."/>
            <person name="Tsui H.-C.T."/>
            <person name="Winkler M.E."/>
        </authorList>
    </citation>
    <scope>NUCLEOTIDE SEQUENCE</scope>
</reference>
<accession>A0A381Q551</accession>
<sequence length="144" mass="15889">MSMLIFPILIYRKAAKLQGLYAMTSKNPKGTVSLRQVSGSARSKKVRVDLGDESSFTTLPALVKVGDASYFLVRALDGYKLLWTVCPHQGGEIMDEGDDLFVCDGHGWQYEKSGGSCPGRPDFRMKAFLVTVQENRIVALVPDE</sequence>
<keyword evidence="3" id="KW-0408">Iron</keyword>
<gene>
    <name evidence="6" type="ORF">METZ01_LOCUS26303</name>
</gene>
<evidence type="ECO:0000313" key="6">
    <source>
        <dbReference type="EMBL" id="SUZ73449.1"/>
    </source>
</evidence>
<dbReference type="GO" id="GO:0046872">
    <property type="term" value="F:metal ion binding"/>
    <property type="evidence" value="ECO:0007669"/>
    <property type="project" value="UniProtKB-KW"/>
</dbReference>
<evidence type="ECO:0000256" key="3">
    <source>
        <dbReference type="ARBA" id="ARBA00023004"/>
    </source>
</evidence>
<dbReference type="AlphaFoldDB" id="A0A381Q551"/>
<dbReference type="PROSITE" id="PS51296">
    <property type="entry name" value="RIESKE"/>
    <property type="match status" value="1"/>
</dbReference>
<evidence type="ECO:0000259" key="5">
    <source>
        <dbReference type="PROSITE" id="PS51296"/>
    </source>
</evidence>
<dbReference type="Pfam" id="PF00355">
    <property type="entry name" value="Rieske"/>
    <property type="match status" value="1"/>
</dbReference>